<dbReference type="PANTHER" id="PTHR10792:SF1">
    <property type="entry name" value="RIBOSOMAL PROTEIN L24"/>
    <property type="match status" value="1"/>
</dbReference>
<keyword evidence="6 9" id="KW-0694">RNA-binding</keyword>
<gene>
    <name evidence="9" type="primary">rpl24e</name>
    <name evidence="11" type="ORF">SCAL_001754</name>
</gene>
<keyword evidence="2 9" id="KW-0479">Metal-binding</keyword>
<dbReference type="HAMAP" id="MF_00773">
    <property type="entry name" value="Ribosomal_eL24"/>
    <property type="match status" value="1"/>
</dbReference>
<organism evidence="11 12">
    <name type="scientific">Candidatus Syntropharchaeum caldarium</name>
    <dbReference type="NCBI Taxonomy" id="1838285"/>
    <lineage>
        <taxon>Archaea</taxon>
        <taxon>Methanobacteriati</taxon>
        <taxon>Methanobacteriota</taxon>
        <taxon>Stenosarchaea group</taxon>
        <taxon>Methanomicrobia</taxon>
        <taxon>Methanosarcinales</taxon>
        <taxon>ANME-2 cluster</taxon>
        <taxon>Candidatus Syntropharchaeum</taxon>
    </lineage>
</organism>
<dbReference type="STRING" id="1838285.SCAL_001754"/>
<dbReference type="SUPFAM" id="SSF57716">
    <property type="entry name" value="Glucocorticoid receptor-like (DNA-binding domain)"/>
    <property type="match status" value="1"/>
</dbReference>
<dbReference type="InterPro" id="IPR011017">
    <property type="entry name" value="TRASH_dom"/>
</dbReference>
<keyword evidence="8 9" id="KW-0687">Ribonucleoprotein</keyword>
<keyword evidence="3 9" id="KW-0699">rRNA-binding</keyword>
<evidence type="ECO:0000313" key="11">
    <source>
        <dbReference type="EMBL" id="OFV67129.1"/>
    </source>
</evidence>
<feature type="binding site" evidence="9">
    <location>
        <position position="6"/>
    </location>
    <ligand>
        <name>Zn(2+)</name>
        <dbReference type="ChEBI" id="CHEBI:29105"/>
    </ligand>
</feature>
<proteinExistence type="inferred from homology"/>
<comment type="similarity">
    <text evidence="1 9">Belongs to the eukaryotic ribosomal protein eL24 family.</text>
</comment>
<dbReference type="GO" id="GO:1990904">
    <property type="term" value="C:ribonucleoprotein complex"/>
    <property type="evidence" value="ECO:0007669"/>
    <property type="project" value="UniProtKB-KW"/>
</dbReference>
<dbReference type="NCBIfam" id="NF034186">
    <property type="entry name" value="PRK14891.1-1"/>
    <property type="match status" value="1"/>
</dbReference>
<dbReference type="Proteomes" id="UP000186940">
    <property type="component" value="Unassembled WGS sequence"/>
</dbReference>
<dbReference type="InterPro" id="IPR056366">
    <property type="entry name" value="Ribosomal_eL24"/>
</dbReference>
<dbReference type="SMART" id="SM00746">
    <property type="entry name" value="TRASH"/>
    <property type="match status" value="1"/>
</dbReference>
<evidence type="ECO:0000256" key="1">
    <source>
        <dbReference type="ARBA" id="ARBA00005647"/>
    </source>
</evidence>
<keyword evidence="4 9" id="KW-0863">Zinc-finger</keyword>
<dbReference type="Gene3D" id="2.30.170.20">
    <property type="entry name" value="Ribosomal protein L24e"/>
    <property type="match status" value="1"/>
</dbReference>
<dbReference type="CDD" id="cd00472">
    <property type="entry name" value="Ribosomal_L24e_L24"/>
    <property type="match status" value="1"/>
</dbReference>
<dbReference type="AlphaFoldDB" id="A0A1F2P754"/>
<dbReference type="InterPro" id="IPR038630">
    <property type="entry name" value="L24e/L24_sf"/>
</dbReference>
<reference evidence="11" key="1">
    <citation type="submission" date="2016-05" db="EMBL/GenBank/DDBJ databases">
        <title>Microbial consortia oxidize butane by reversing methanogenesis.</title>
        <authorList>
            <person name="Laso-Perez R."/>
            <person name="Richter M."/>
            <person name="Wegener G."/>
            <person name="Musat F."/>
        </authorList>
    </citation>
    <scope>NUCLEOTIDE SEQUENCE [LARGE SCALE GENOMIC DNA]</scope>
    <source>
        <strain evidence="11">BOX2</strain>
    </source>
</reference>
<dbReference type="GO" id="GO:0003735">
    <property type="term" value="F:structural constituent of ribosome"/>
    <property type="evidence" value="ECO:0007669"/>
    <property type="project" value="InterPro"/>
</dbReference>
<accession>A0A1F2P754</accession>
<comment type="cofactor">
    <cofactor evidence="9">
        <name>Zn(2+)</name>
        <dbReference type="ChEBI" id="CHEBI:29105"/>
    </cofactor>
    <text evidence="9">Binds 1 zinc ion per subunit.</text>
</comment>
<keyword evidence="5 9" id="KW-0862">Zinc</keyword>
<evidence type="ECO:0000256" key="4">
    <source>
        <dbReference type="ARBA" id="ARBA00022771"/>
    </source>
</evidence>
<evidence type="ECO:0000259" key="10">
    <source>
        <dbReference type="SMART" id="SM00746"/>
    </source>
</evidence>
<evidence type="ECO:0000256" key="9">
    <source>
        <dbReference type="HAMAP-Rule" id="MF_00773"/>
    </source>
</evidence>
<comment type="function">
    <text evidence="9">Binds to the 23S rRNA.</text>
</comment>
<feature type="binding site" evidence="9">
    <location>
        <position position="32"/>
    </location>
    <ligand>
        <name>Zn(2+)</name>
        <dbReference type="ChEBI" id="CHEBI:29105"/>
    </ligand>
</feature>
<dbReference type="InterPro" id="IPR055345">
    <property type="entry name" value="Ribosomal_eL24-rel_arc"/>
</dbReference>
<keyword evidence="12" id="KW-1185">Reference proteome</keyword>
<evidence type="ECO:0000313" key="12">
    <source>
        <dbReference type="Proteomes" id="UP000186940"/>
    </source>
</evidence>
<dbReference type="Pfam" id="PF01246">
    <property type="entry name" value="Ribosomal_L24e"/>
    <property type="match status" value="1"/>
</dbReference>
<dbReference type="GO" id="GO:0019843">
    <property type="term" value="F:rRNA binding"/>
    <property type="evidence" value="ECO:0007669"/>
    <property type="project" value="UniProtKB-UniRule"/>
</dbReference>
<dbReference type="InterPro" id="IPR000988">
    <property type="entry name" value="Ribosomal_eL24-rel_N"/>
</dbReference>
<feature type="binding site" evidence="9">
    <location>
        <position position="9"/>
    </location>
    <ligand>
        <name>Zn(2+)</name>
        <dbReference type="ChEBI" id="CHEBI:29105"/>
    </ligand>
</feature>
<keyword evidence="7 9" id="KW-0689">Ribosomal protein</keyword>
<comment type="caution">
    <text evidence="11">The sequence shown here is derived from an EMBL/GenBank/DDBJ whole genome shotgun (WGS) entry which is preliminary data.</text>
</comment>
<dbReference type="GO" id="GO:0008270">
    <property type="term" value="F:zinc ion binding"/>
    <property type="evidence" value="ECO:0007669"/>
    <property type="project" value="UniProtKB-UniRule"/>
</dbReference>
<feature type="domain" description="TRASH" evidence="10">
    <location>
        <begin position="6"/>
        <end position="44"/>
    </location>
</feature>
<comment type="subunit">
    <text evidence="9">Part of the 50S ribosomal subunit. Forms a cluster with proteins L3 and L14.</text>
</comment>
<dbReference type="EMBL" id="LYOS01000008">
    <property type="protein sequence ID" value="OFV67129.1"/>
    <property type="molecule type" value="Genomic_DNA"/>
</dbReference>
<evidence type="ECO:0000256" key="7">
    <source>
        <dbReference type="ARBA" id="ARBA00022980"/>
    </source>
</evidence>
<protein>
    <recommendedName>
        <fullName evidence="9">Large ribosomal subunit protein eL24</fullName>
    </recommendedName>
</protein>
<dbReference type="GO" id="GO:0005840">
    <property type="term" value="C:ribosome"/>
    <property type="evidence" value="ECO:0007669"/>
    <property type="project" value="UniProtKB-KW"/>
</dbReference>
<evidence type="ECO:0000256" key="3">
    <source>
        <dbReference type="ARBA" id="ARBA00022730"/>
    </source>
</evidence>
<dbReference type="GO" id="GO:0006412">
    <property type="term" value="P:translation"/>
    <property type="evidence" value="ECO:0007669"/>
    <property type="project" value="UniProtKB-UniRule"/>
</dbReference>
<feature type="zinc finger region" description="C4-type" evidence="9">
    <location>
        <begin position="6"/>
        <end position="36"/>
    </location>
</feature>
<evidence type="ECO:0000256" key="2">
    <source>
        <dbReference type="ARBA" id="ARBA00022723"/>
    </source>
</evidence>
<dbReference type="PANTHER" id="PTHR10792">
    <property type="entry name" value="60S RIBOSOMAL PROTEIN L24"/>
    <property type="match status" value="1"/>
</dbReference>
<feature type="binding site" evidence="9">
    <location>
        <position position="36"/>
    </location>
    <ligand>
        <name>Zn(2+)</name>
        <dbReference type="ChEBI" id="CHEBI:29105"/>
    </ligand>
</feature>
<evidence type="ECO:0000256" key="8">
    <source>
        <dbReference type="ARBA" id="ARBA00023274"/>
    </source>
</evidence>
<evidence type="ECO:0000256" key="5">
    <source>
        <dbReference type="ARBA" id="ARBA00022833"/>
    </source>
</evidence>
<name>A0A1F2P754_9EURY</name>
<sequence length="60" mass="6981">METKRCSFCGSEIGYGKGSIFVKVDGTILNFCSSKCRNNHNLGRIPRRVRWTETWIEKNR</sequence>
<evidence type="ECO:0000256" key="6">
    <source>
        <dbReference type="ARBA" id="ARBA00022884"/>
    </source>
</evidence>